<gene>
    <name evidence="1" type="ORF">NUW58_g3624</name>
</gene>
<organism evidence="1 2">
    <name type="scientific">Xylaria curta</name>
    <dbReference type="NCBI Taxonomy" id="42375"/>
    <lineage>
        <taxon>Eukaryota</taxon>
        <taxon>Fungi</taxon>
        <taxon>Dikarya</taxon>
        <taxon>Ascomycota</taxon>
        <taxon>Pezizomycotina</taxon>
        <taxon>Sordariomycetes</taxon>
        <taxon>Xylariomycetidae</taxon>
        <taxon>Xylariales</taxon>
        <taxon>Xylariaceae</taxon>
        <taxon>Xylaria</taxon>
    </lineage>
</organism>
<comment type="caution">
    <text evidence="1">The sequence shown here is derived from an EMBL/GenBank/DDBJ whole genome shotgun (WGS) entry which is preliminary data.</text>
</comment>
<sequence>MAHELWSFPCSGRPPNVTNALPELRDADYQNEVLQSSADNHDTYLQGLAIKAQNLGISVPQSRPVPSIPENHDTMDAEANATVDPLRARTVSSRSQATASTTLTSHSSNYGHSHTSRILPIGRSLAPKFGLYESYLSHIKPSLGQSKFVTSPTVESTSSLLGMSTRESYKNLREEISKLLGRRKVAALIISCSACRDDIRPSQQLQKLPCGHSYCQDCLRIMIHQATTEESDMPPRCCTQPIPSSIIKSILSREEQAEFLKAVVQFSTPWEARVFCSNPSCGEFIPPRAKFDPKHPFKVVCRKCRTRVCVMCKKTAHPVGQDCPDDWELDAVLKIVWNPPVGCPNLCNGDEELERRRQEEAARRTALEVEEAIKQEAAAREEAEELEADERTRNCSEFKALREEQVKEMDRFEVFEQKSKWLLWARHARQKVALVGKHSASIEKMLERHTKTSANLEDRQVAAEMELRYTLEQSEKHVRVRLKHMEAYCDGLGHNPTPEMPTRVITEKDQRELRQQYNLEKNMKQLHQARINVMRDSQAKALEQLLERQECEVEKLREKNAKEVEHLELDFADEEDILATTFTARRSTLETRWKLEMEILRKELENQRGVRYSLLPPLEWPQGTEDKEAFEDGVAAVGE</sequence>
<evidence type="ECO:0000313" key="2">
    <source>
        <dbReference type="Proteomes" id="UP001143856"/>
    </source>
</evidence>
<proteinExistence type="predicted"/>
<reference evidence="1" key="1">
    <citation type="submission" date="2022-10" db="EMBL/GenBank/DDBJ databases">
        <title>Genome Sequence of Xylaria curta.</title>
        <authorList>
            <person name="Buettner E."/>
        </authorList>
    </citation>
    <scope>NUCLEOTIDE SEQUENCE</scope>
    <source>
        <strain evidence="1">Babe10</strain>
    </source>
</reference>
<evidence type="ECO:0000313" key="1">
    <source>
        <dbReference type="EMBL" id="KAJ2989133.1"/>
    </source>
</evidence>
<accession>A0ACC1PB32</accession>
<dbReference type="Proteomes" id="UP001143856">
    <property type="component" value="Unassembled WGS sequence"/>
</dbReference>
<dbReference type="EMBL" id="JAPDGR010000563">
    <property type="protein sequence ID" value="KAJ2989133.1"/>
    <property type="molecule type" value="Genomic_DNA"/>
</dbReference>
<keyword evidence="2" id="KW-1185">Reference proteome</keyword>
<name>A0ACC1PB32_9PEZI</name>
<protein>
    <submittedName>
        <fullName evidence="1">Uncharacterized protein</fullName>
    </submittedName>
</protein>